<dbReference type="STRING" id="904291.A7J15_09430"/>
<dbReference type="Proteomes" id="UP000093355">
    <property type="component" value="Unassembled WGS sequence"/>
</dbReference>
<evidence type="ECO:0000313" key="2">
    <source>
        <dbReference type="EMBL" id="OCG73219.1"/>
    </source>
</evidence>
<dbReference type="InterPro" id="IPR011335">
    <property type="entry name" value="Restrct_endonuc-II-like"/>
</dbReference>
<reference evidence="2 3" key="1">
    <citation type="submission" date="2016-05" db="EMBL/GenBank/DDBJ databases">
        <authorList>
            <person name="Lavstsen T."/>
            <person name="Jespersen J.S."/>
        </authorList>
    </citation>
    <scope>NUCLEOTIDE SEQUENCE [LARGE SCALE GENOMIC DNA]</scope>
    <source>
        <strain evidence="2 3">YLB-01</strain>
    </source>
</reference>
<evidence type="ECO:0000259" key="1">
    <source>
        <dbReference type="Pfam" id="PF04480"/>
    </source>
</evidence>
<protein>
    <recommendedName>
        <fullName evidence="1">DUF559 domain-containing protein</fullName>
    </recommendedName>
</protein>
<dbReference type="AlphaFoldDB" id="A0A1B9N9E1"/>
<name>A0A1B9N9E1_9MICO</name>
<keyword evidence="3" id="KW-1185">Reference proteome</keyword>
<accession>A0A1B9N9E1</accession>
<comment type="caution">
    <text evidence="2">The sequence shown here is derived from an EMBL/GenBank/DDBJ whole genome shotgun (WGS) entry which is preliminary data.</text>
</comment>
<proteinExistence type="predicted"/>
<evidence type="ECO:0000313" key="3">
    <source>
        <dbReference type="Proteomes" id="UP000093355"/>
    </source>
</evidence>
<dbReference type="Pfam" id="PF04480">
    <property type="entry name" value="DUF559"/>
    <property type="match status" value="1"/>
</dbReference>
<dbReference type="Gene3D" id="3.40.960.10">
    <property type="entry name" value="VSR Endonuclease"/>
    <property type="match status" value="1"/>
</dbReference>
<organism evidence="2 3">
    <name type="scientific">Microbacterium sediminis</name>
    <dbReference type="NCBI Taxonomy" id="904291"/>
    <lineage>
        <taxon>Bacteria</taxon>
        <taxon>Bacillati</taxon>
        <taxon>Actinomycetota</taxon>
        <taxon>Actinomycetes</taxon>
        <taxon>Micrococcales</taxon>
        <taxon>Microbacteriaceae</taxon>
        <taxon>Microbacterium</taxon>
    </lineage>
</organism>
<dbReference type="SUPFAM" id="SSF52980">
    <property type="entry name" value="Restriction endonuclease-like"/>
    <property type="match status" value="1"/>
</dbReference>
<dbReference type="EMBL" id="LXMD01000027">
    <property type="protein sequence ID" value="OCG73219.1"/>
    <property type="molecule type" value="Genomic_DNA"/>
</dbReference>
<dbReference type="InterPro" id="IPR007569">
    <property type="entry name" value="DUF559"/>
</dbReference>
<sequence>MEAHPMTLRQELAARGGWCHRSQLIEAGWSRERLLKARRLEGIPLLRRHWLLLPEMPPAFHEAARVGGVVTCVSAIAPHELWIPPGLVTDQAHIAVASHAADRSAAAVTHRSRPVVTRPTTALLDPLENVLAHIAVCLPAEEAFAVWESAVRSGLRPEYLRSLNWTSLRARQLAASVTTLSDSGVESTFVWRCRRAGISVVQQVRIAGHRVDALIGRRLVVQLDGFAFHSDAVQRRRDIRHDRELTALGYTVLRFDYHDVMHDWPSVERAIRRAIALGQAG</sequence>
<feature type="domain" description="DUF559" evidence="1">
    <location>
        <begin position="196"/>
        <end position="275"/>
    </location>
</feature>
<gene>
    <name evidence="2" type="ORF">A7J15_09430</name>
</gene>